<name>A0A0A9AUS8_ARUDO</name>
<proteinExistence type="predicted"/>
<dbReference type="AlphaFoldDB" id="A0A0A9AUS8"/>
<reference evidence="2" key="1">
    <citation type="submission" date="2014-09" db="EMBL/GenBank/DDBJ databases">
        <authorList>
            <person name="Magalhaes I.L.F."/>
            <person name="Oliveira U."/>
            <person name="Santos F.R."/>
            <person name="Vidigal T.H.D.A."/>
            <person name="Brescovit A.D."/>
            <person name="Santos A.J."/>
        </authorList>
    </citation>
    <scope>NUCLEOTIDE SEQUENCE</scope>
    <source>
        <tissue evidence="2">Shoot tissue taken approximately 20 cm above the soil surface</tissue>
    </source>
</reference>
<reference evidence="2" key="2">
    <citation type="journal article" date="2015" name="Data Brief">
        <title>Shoot transcriptome of the giant reed, Arundo donax.</title>
        <authorList>
            <person name="Barrero R.A."/>
            <person name="Guerrero F.D."/>
            <person name="Moolhuijzen P."/>
            <person name="Goolsby J.A."/>
            <person name="Tidwell J."/>
            <person name="Bellgard S.E."/>
            <person name="Bellgard M.I."/>
        </authorList>
    </citation>
    <scope>NUCLEOTIDE SEQUENCE</scope>
    <source>
        <tissue evidence="2">Shoot tissue taken approximately 20 cm above the soil surface</tissue>
    </source>
</reference>
<accession>A0A0A9AUS8</accession>
<organism evidence="2">
    <name type="scientific">Arundo donax</name>
    <name type="common">Giant reed</name>
    <name type="synonym">Donax arundinaceus</name>
    <dbReference type="NCBI Taxonomy" id="35708"/>
    <lineage>
        <taxon>Eukaryota</taxon>
        <taxon>Viridiplantae</taxon>
        <taxon>Streptophyta</taxon>
        <taxon>Embryophyta</taxon>
        <taxon>Tracheophyta</taxon>
        <taxon>Spermatophyta</taxon>
        <taxon>Magnoliopsida</taxon>
        <taxon>Liliopsida</taxon>
        <taxon>Poales</taxon>
        <taxon>Poaceae</taxon>
        <taxon>PACMAD clade</taxon>
        <taxon>Arundinoideae</taxon>
        <taxon>Arundineae</taxon>
        <taxon>Arundo</taxon>
    </lineage>
</organism>
<keyword evidence="1" id="KW-1133">Transmembrane helix</keyword>
<sequence length="40" mass="4619">MHIFRGSLGYVMHFMWVVINAYILFTIGIITHITPSLVLL</sequence>
<protein>
    <submittedName>
        <fullName evidence="2">Uncharacterized protein</fullName>
    </submittedName>
</protein>
<keyword evidence="1" id="KW-0812">Transmembrane</keyword>
<feature type="transmembrane region" description="Helical" evidence="1">
    <location>
        <begin position="12"/>
        <end position="33"/>
    </location>
</feature>
<keyword evidence="1" id="KW-0472">Membrane</keyword>
<evidence type="ECO:0000256" key="1">
    <source>
        <dbReference type="SAM" id="Phobius"/>
    </source>
</evidence>
<dbReference type="EMBL" id="GBRH01242999">
    <property type="protein sequence ID" value="JAD54896.1"/>
    <property type="molecule type" value="Transcribed_RNA"/>
</dbReference>
<evidence type="ECO:0000313" key="2">
    <source>
        <dbReference type="EMBL" id="JAD54896.1"/>
    </source>
</evidence>